<keyword evidence="4" id="KW-1185">Reference proteome</keyword>
<reference evidence="2 4" key="2">
    <citation type="submission" date="2023-11" db="EMBL/GenBank/DDBJ databases">
        <title>MicrobeMod: A computational toolkit for identifying prokaryotic methylation and restriction-modification with nanopore sequencing.</title>
        <authorList>
            <person name="Crits-Christoph A."/>
            <person name="Kang S.C."/>
            <person name="Lee H."/>
            <person name="Ostrov N."/>
        </authorList>
    </citation>
    <scope>NUCLEOTIDE SEQUENCE [LARGE SCALE GENOMIC DNA]</scope>
    <source>
        <strain evidence="2 4">ATCC 23090</strain>
    </source>
</reference>
<evidence type="ECO:0000313" key="3">
    <source>
        <dbReference type="Proteomes" id="UP000183788"/>
    </source>
</evidence>
<name>A0A1K1STH5_9BACT</name>
<reference evidence="1 3" key="1">
    <citation type="submission" date="2016-11" db="EMBL/GenBank/DDBJ databases">
        <authorList>
            <person name="Jaros S."/>
            <person name="Januszkiewicz K."/>
            <person name="Wedrychowicz H."/>
        </authorList>
    </citation>
    <scope>NUCLEOTIDE SEQUENCE [LARGE SCALE GENOMIC DNA]</scope>
    <source>
        <strain evidence="1 3">DSM 784</strain>
    </source>
</reference>
<dbReference type="AlphaFoldDB" id="A0A1K1STH5"/>
<dbReference type="RefSeq" id="WP_143150948.1">
    <property type="nucleotide sequence ID" value="NZ_CP139972.1"/>
</dbReference>
<dbReference type="EMBL" id="CP140154">
    <property type="protein sequence ID" value="WQG88968.1"/>
    <property type="molecule type" value="Genomic_DNA"/>
</dbReference>
<dbReference type="Proteomes" id="UP001326715">
    <property type="component" value="Chromosome"/>
</dbReference>
<sequence>MSSKSTGLDDTNKITRYKLSKNGIADKTIQTIQQFFSVVERKDIIEDTTIKEHKLRNRIADVGKMNLDEIEEIAAAMSSASDEDYVKLVLFLRYARKAQKAPKKRQKK</sequence>
<gene>
    <name evidence="1" type="ORF">SAMN05661012_06062</name>
    <name evidence="2" type="ORF">SR876_28980</name>
</gene>
<evidence type="ECO:0000313" key="1">
    <source>
        <dbReference type="EMBL" id="SFW87367.1"/>
    </source>
</evidence>
<organism evidence="1 3">
    <name type="scientific">Chitinophaga sancti</name>
    <dbReference type="NCBI Taxonomy" id="1004"/>
    <lineage>
        <taxon>Bacteria</taxon>
        <taxon>Pseudomonadati</taxon>
        <taxon>Bacteroidota</taxon>
        <taxon>Chitinophagia</taxon>
        <taxon>Chitinophagales</taxon>
        <taxon>Chitinophagaceae</taxon>
        <taxon>Chitinophaga</taxon>
    </lineage>
</organism>
<dbReference type="EMBL" id="FPIZ01000032">
    <property type="protein sequence ID" value="SFW87367.1"/>
    <property type="molecule type" value="Genomic_DNA"/>
</dbReference>
<accession>A0A1K1STH5</accession>
<evidence type="ECO:0000313" key="4">
    <source>
        <dbReference type="Proteomes" id="UP001326715"/>
    </source>
</evidence>
<dbReference type="Proteomes" id="UP000183788">
    <property type="component" value="Unassembled WGS sequence"/>
</dbReference>
<proteinExistence type="predicted"/>
<protein>
    <submittedName>
        <fullName evidence="1">Uncharacterized protein</fullName>
    </submittedName>
</protein>
<evidence type="ECO:0000313" key="2">
    <source>
        <dbReference type="EMBL" id="WQG88968.1"/>
    </source>
</evidence>